<keyword evidence="1" id="KW-0285">Flavoprotein</keyword>
<dbReference type="InterPro" id="IPR023213">
    <property type="entry name" value="CAT-like_dom_sf"/>
</dbReference>
<evidence type="ECO:0000313" key="7">
    <source>
        <dbReference type="Proteomes" id="UP000286045"/>
    </source>
</evidence>
<accession>A0A439DBQ8</accession>
<dbReference type="PANTHER" id="PTHR23023">
    <property type="entry name" value="DIMETHYLANILINE MONOOXYGENASE"/>
    <property type="match status" value="1"/>
</dbReference>
<evidence type="ECO:0000256" key="4">
    <source>
        <dbReference type="ARBA" id="ARBA00023002"/>
    </source>
</evidence>
<dbReference type="Proteomes" id="UP000286045">
    <property type="component" value="Unassembled WGS sequence"/>
</dbReference>
<dbReference type="GO" id="GO:0016740">
    <property type="term" value="F:transferase activity"/>
    <property type="evidence" value="ECO:0007669"/>
    <property type="project" value="UniProtKB-KW"/>
</dbReference>
<keyword evidence="3" id="KW-0274">FAD</keyword>
<feature type="domain" description="Trichothecene 3-O-acetyltransferase-like N-terminal" evidence="5">
    <location>
        <begin position="24"/>
        <end position="176"/>
    </location>
</feature>
<protein>
    <recommendedName>
        <fullName evidence="5">Trichothecene 3-O-acetyltransferase-like N-terminal domain-containing protein</fullName>
    </recommendedName>
</protein>
<dbReference type="PRINTS" id="PR00469">
    <property type="entry name" value="PNDRDTASEII"/>
</dbReference>
<dbReference type="AlphaFoldDB" id="A0A439DBQ8"/>
<dbReference type="InterPro" id="IPR054710">
    <property type="entry name" value="Tri101-like_N"/>
</dbReference>
<evidence type="ECO:0000256" key="1">
    <source>
        <dbReference type="ARBA" id="ARBA00022630"/>
    </source>
</evidence>
<dbReference type="InterPro" id="IPR050346">
    <property type="entry name" value="FMO-like"/>
</dbReference>
<dbReference type="Pfam" id="PF13738">
    <property type="entry name" value="Pyr_redox_3"/>
    <property type="match status" value="1"/>
</dbReference>
<keyword evidence="2" id="KW-0808">Transferase</keyword>
<dbReference type="Gene3D" id="3.30.559.10">
    <property type="entry name" value="Chloramphenicol acetyltransferase-like domain"/>
    <property type="match status" value="2"/>
</dbReference>
<evidence type="ECO:0000256" key="3">
    <source>
        <dbReference type="ARBA" id="ARBA00022827"/>
    </source>
</evidence>
<organism evidence="6 7">
    <name type="scientific">Xylaria grammica</name>
    <dbReference type="NCBI Taxonomy" id="363999"/>
    <lineage>
        <taxon>Eukaryota</taxon>
        <taxon>Fungi</taxon>
        <taxon>Dikarya</taxon>
        <taxon>Ascomycota</taxon>
        <taxon>Pezizomycotina</taxon>
        <taxon>Sordariomycetes</taxon>
        <taxon>Xylariomycetidae</taxon>
        <taxon>Xylariales</taxon>
        <taxon>Xylariaceae</taxon>
        <taxon>Xylaria</taxon>
    </lineage>
</organism>
<proteinExistence type="predicted"/>
<dbReference type="GO" id="GO:0016491">
    <property type="term" value="F:oxidoreductase activity"/>
    <property type="evidence" value="ECO:0007669"/>
    <property type="project" value="UniProtKB-KW"/>
</dbReference>
<dbReference type="InterPro" id="IPR036188">
    <property type="entry name" value="FAD/NAD-bd_sf"/>
</dbReference>
<evidence type="ECO:0000256" key="2">
    <source>
        <dbReference type="ARBA" id="ARBA00022679"/>
    </source>
</evidence>
<gene>
    <name evidence="6" type="ORF">EKO27_g3265</name>
</gene>
<name>A0A439DBQ8_9PEZI</name>
<dbReference type="SUPFAM" id="SSF51735">
    <property type="entry name" value="NAD(P)-binding Rossmann-fold domains"/>
    <property type="match status" value="1"/>
</dbReference>
<dbReference type="Pfam" id="PF22664">
    <property type="entry name" value="TRI-like_N"/>
    <property type="match status" value="1"/>
</dbReference>
<dbReference type="Gene3D" id="3.50.50.60">
    <property type="entry name" value="FAD/NAD(P)-binding domain"/>
    <property type="match status" value="1"/>
</dbReference>
<evidence type="ECO:0000259" key="5">
    <source>
        <dbReference type="Pfam" id="PF22664"/>
    </source>
</evidence>
<comment type="caution">
    <text evidence="6">The sequence shown here is derived from an EMBL/GenBank/DDBJ whole genome shotgun (WGS) entry which is preliminary data.</text>
</comment>
<sequence>MDITAAKPELDLTLDHFGQRLVPVFTQISLCFAIPDDYHIEDVAGILTRGAERLAEHFPWVAGQVVCEGATESNTGSFKIKALEATPRVWIKDLRGDPSFPSWSVLQQSNFPMNAFDESIVAPRKTNSEPSKPVAEVFQLQATIIKGGLILTFLGQHQAMDGTGQAQVMSLFSKACRNEDFTQEELRIGNLAPENAVRLLGDSWMPGSELEYNIIKQKTSQPGPGRIQGEIATELGTWSYFNFSASALRELKSHATRTLPSDSSYITTDDTLTAFIWQSIAKARLARSSPTTEMLFARAVDLRRYLDISEAHPGFVQSMTYHSFSMKQTTDGPLGVLAANLRAAVDLKTSNLAHHGRSLATLISRTPDKRTISFLAGCDPARDIMLSSWANQNSYQLDFGLGLGHPHAVRRPRFDSFPGLVYLMPKTPTGDIGVAICLSVGDTEVLRAASEMVKYAGHQVQAFVDVFHGPTGIWFSSLQGQAVSENLKGSYSRDRVAHEVLMGLVFGFKMGSQTRLHNPLFHPFLFAFQIFQWLTDLVFAPTPLPPSAHLGRPKVAIIGAGITGVSAAAHCIGHGFDVVIFESGTKKNLGGIWSNVNTTSSLQIHSAMFRFHPSIRWDRGYPDRQQILSQVRHIWEKYGLDTRTNFETKVEKVYKDAQGRWIVNNTANGRFDGVIAAIGTCGAPKMPHMEGIETFQNPVHHSSRLTGVNVEGKTMIIIGGGASAVEALEYAFEEGAKKVYILSRSDKWIIPRNFIVDILLSLNIWGQETPFSWIPERLLKRFFYKDLRAIAPDSKGIFTDTPMVNSDIMDKLRSGAAEWIRCDIDTFHEGGVFVNQRDKGVPKGGPGRTVDIRGDMLVMATGFKRPTLDFLPEDSFQQPYGPPNWYLQTFPPQHPSISAINCTYISAIGTVGNWHIGIYTRILLMFLVDPLTRPSTFWMERWIDMTKVLKAFAPTGAFDFFTYLELLWWFTFCVAFNPFRWKWAFFVFFGLGIVLPKRIVEKEEQIRNGMGMHQGADQKDVGRSF</sequence>
<evidence type="ECO:0000313" key="6">
    <source>
        <dbReference type="EMBL" id="RWA11832.1"/>
    </source>
</evidence>
<reference evidence="6 7" key="1">
    <citation type="submission" date="2018-12" db="EMBL/GenBank/DDBJ databases">
        <title>Draft genome sequence of Xylaria grammica IHI A82.</title>
        <authorList>
            <person name="Buettner E."/>
            <person name="Kellner H."/>
        </authorList>
    </citation>
    <scope>NUCLEOTIDE SEQUENCE [LARGE SCALE GENOMIC DNA]</scope>
    <source>
        <strain evidence="6 7">IHI A82</strain>
    </source>
</reference>
<dbReference type="EMBL" id="RYZI01000068">
    <property type="protein sequence ID" value="RWA11832.1"/>
    <property type="molecule type" value="Genomic_DNA"/>
</dbReference>
<dbReference type="InterPro" id="IPR036291">
    <property type="entry name" value="NAD(P)-bd_dom_sf"/>
</dbReference>
<keyword evidence="4" id="KW-0560">Oxidoreductase</keyword>
<keyword evidence="7" id="KW-1185">Reference proteome</keyword>
<dbReference type="SUPFAM" id="SSF51905">
    <property type="entry name" value="FAD/NAD(P)-binding domain"/>
    <property type="match status" value="1"/>
</dbReference>